<evidence type="ECO:0000256" key="2">
    <source>
        <dbReference type="ARBA" id="ARBA00022617"/>
    </source>
</evidence>
<evidence type="ECO:0000256" key="1">
    <source>
        <dbReference type="ARBA" id="ARBA00022448"/>
    </source>
</evidence>
<dbReference type="Proteomes" id="UP000622890">
    <property type="component" value="Unassembled WGS sequence"/>
</dbReference>
<comment type="caution">
    <text evidence="9">The sequence shown here is derived from an EMBL/GenBank/DDBJ whole genome shotgun (WGS) entry which is preliminary data.</text>
</comment>
<dbReference type="InterPro" id="IPR036909">
    <property type="entry name" value="Cyt_c-like_dom_sf"/>
</dbReference>
<protein>
    <submittedName>
        <fullName evidence="9">Cytochrome c</fullName>
    </submittedName>
</protein>
<evidence type="ECO:0000256" key="5">
    <source>
        <dbReference type="ARBA" id="ARBA00023004"/>
    </source>
</evidence>
<keyword evidence="3 6" id="KW-0479">Metal-binding</keyword>
<accession>A0A934SY77</accession>
<dbReference type="Gene3D" id="1.10.760.10">
    <property type="entry name" value="Cytochrome c-like domain"/>
    <property type="match status" value="1"/>
</dbReference>
<reference evidence="9" key="1">
    <citation type="submission" date="2021-01" db="EMBL/GenBank/DDBJ databases">
        <title>Genome sequence of strain Noviherbaspirillum sp. DKR-6.</title>
        <authorList>
            <person name="Chaudhary D.K."/>
        </authorList>
    </citation>
    <scope>NUCLEOTIDE SEQUENCE</scope>
    <source>
        <strain evidence="9">DKR-6</strain>
    </source>
</reference>
<proteinExistence type="predicted"/>
<feature type="signal peptide" evidence="7">
    <location>
        <begin position="1"/>
        <end position="21"/>
    </location>
</feature>
<dbReference type="AlphaFoldDB" id="A0A934SY77"/>
<dbReference type="InterPro" id="IPR050597">
    <property type="entry name" value="Cytochrome_c_Oxidase_Subunit"/>
</dbReference>
<dbReference type="PROSITE" id="PS51007">
    <property type="entry name" value="CYTC"/>
    <property type="match status" value="1"/>
</dbReference>
<dbReference type="PANTHER" id="PTHR33751">
    <property type="entry name" value="CBB3-TYPE CYTOCHROME C OXIDASE SUBUNIT FIXP"/>
    <property type="match status" value="1"/>
</dbReference>
<evidence type="ECO:0000313" key="9">
    <source>
        <dbReference type="EMBL" id="MBK4737748.1"/>
    </source>
</evidence>
<dbReference type="PANTHER" id="PTHR33751:SF9">
    <property type="entry name" value="CYTOCHROME C4"/>
    <property type="match status" value="1"/>
</dbReference>
<dbReference type="GO" id="GO:0009055">
    <property type="term" value="F:electron transfer activity"/>
    <property type="evidence" value="ECO:0007669"/>
    <property type="project" value="InterPro"/>
</dbReference>
<keyword evidence="2 6" id="KW-0349">Heme</keyword>
<evidence type="ECO:0000256" key="6">
    <source>
        <dbReference type="PROSITE-ProRule" id="PRU00433"/>
    </source>
</evidence>
<feature type="chain" id="PRO_5037763623" evidence="7">
    <location>
        <begin position="22"/>
        <end position="104"/>
    </location>
</feature>
<organism evidence="9 10">
    <name type="scientific">Noviherbaspirillum pedocola</name>
    <dbReference type="NCBI Taxonomy" id="2801341"/>
    <lineage>
        <taxon>Bacteria</taxon>
        <taxon>Pseudomonadati</taxon>
        <taxon>Pseudomonadota</taxon>
        <taxon>Betaproteobacteria</taxon>
        <taxon>Burkholderiales</taxon>
        <taxon>Oxalobacteraceae</taxon>
        <taxon>Noviherbaspirillum</taxon>
    </lineage>
</organism>
<gene>
    <name evidence="9" type="ORF">JJB74_24270</name>
</gene>
<evidence type="ECO:0000256" key="3">
    <source>
        <dbReference type="ARBA" id="ARBA00022723"/>
    </source>
</evidence>
<evidence type="ECO:0000256" key="4">
    <source>
        <dbReference type="ARBA" id="ARBA00022982"/>
    </source>
</evidence>
<evidence type="ECO:0000256" key="7">
    <source>
        <dbReference type="SAM" id="SignalP"/>
    </source>
</evidence>
<feature type="domain" description="Cytochrome c" evidence="8">
    <location>
        <begin position="19"/>
        <end position="98"/>
    </location>
</feature>
<keyword evidence="7" id="KW-0732">Signal</keyword>
<evidence type="ECO:0000313" key="10">
    <source>
        <dbReference type="Proteomes" id="UP000622890"/>
    </source>
</evidence>
<dbReference type="EMBL" id="JAEPBG010000014">
    <property type="protein sequence ID" value="MBK4737748.1"/>
    <property type="molecule type" value="Genomic_DNA"/>
</dbReference>
<evidence type="ECO:0000259" key="8">
    <source>
        <dbReference type="PROSITE" id="PS51007"/>
    </source>
</evidence>
<dbReference type="GO" id="GO:0046872">
    <property type="term" value="F:metal ion binding"/>
    <property type="evidence" value="ECO:0007669"/>
    <property type="project" value="UniProtKB-KW"/>
</dbReference>
<name>A0A934SY77_9BURK</name>
<keyword evidence="4" id="KW-0249">Electron transport</keyword>
<dbReference type="RefSeq" id="WP_200596300.1">
    <property type="nucleotide sequence ID" value="NZ_JAEPBG010000014.1"/>
</dbReference>
<keyword evidence="5 6" id="KW-0408">Iron</keyword>
<dbReference type="GO" id="GO:0020037">
    <property type="term" value="F:heme binding"/>
    <property type="evidence" value="ECO:0007669"/>
    <property type="project" value="InterPro"/>
</dbReference>
<sequence length="104" mass="11126">MRASKFLLPLLLALAASAASAQSAAPAKAAQCFTCHGADGIAKMPDAPNLAGQNESYLVKALEDFRSGRRENEVMTLMAKPLSDEDIRQLAAYYNGIAIEVKKK</sequence>
<dbReference type="SUPFAM" id="SSF46626">
    <property type="entry name" value="Cytochrome c"/>
    <property type="match status" value="1"/>
</dbReference>
<keyword evidence="1" id="KW-0813">Transport</keyword>
<dbReference type="InterPro" id="IPR009056">
    <property type="entry name" value="Cyt_c-like_dom"/>
</dbReference>
<keyword evidence="10" id="KW-1185">Reference proteome</keyword>
<dbReference type="Pfam" id="PF00034">
    <property type="entry name" value="Cytochrom_C"/>
    <property type="match status" value="1"/>
</dbReference>